<evidence type="ECO:0000313" key="2">
    <source>
        <dbReference type="EMBL" id="KAJ9565879.1"/>
    </source>
</evidence>
<protein>
    <submittedName>
        <fullName evidence="2">Uncharacterized protein</fullName>
    </submittedName>
</protein>
<evidence type="ECO:0000256" key="1">
    <source>
        <dbReference type="SAM" id="SignalP"/>
    </source>
</evidence>
<feature type="signal peptide" evidence="1">
    <location>
        <begin position="1"/>
        <end position="23"/>
    </location>
</feature>
<evidence type="ECO:0000313" key="3">
    <source>
        <dbReference type="Proteomes" id="UP001172457"/>
    </source>
</evidence>
<proteinExistence type="predicted"/>
<keyword evidence="1" id="KW-0732">Signal</keyword>
<gene>
    <name evidence="2" type="ORF">OSB04_001845</name>
</gene>
<name>A0AA38WUM3_9ASTR</name>
<sequence>MSFMSAQSILRLTATLFVNMLCAKQFNLNLSPQMINQLISSPKLTFQDVFGSLFPNSIWVILPLIKGYMEIKIKKEGPKKNPTQNKQATFCFITISKSIKIIQNKLRDQIVI</sequence>
<keyword evidence="3" id="KW-1185">Reference proteome</keyword>
<dbReference type="AlphaFoldDB" id="A0AA38WUM3"/>
<organism evidence="2 3">
    <name type="scientific">Centaurea solstitialis</name>
    <name type="common">yellow star-thistle</name>
    <dbReference type="NCBI Taxonomy" id="347529"/>
    <lineage>
        <taxon>Eukaryota</taxon>
        <taxon>Viridiplantae</taxon>
        <taxon>Streptophyta</taxon>
        <taxon>Embryophyta</taxon>
        <taxon>Tracheophyta</taxon>
        <taxon>Spermatophyta</taxon>
        <taxon>Magnoliopsida</taxon>
        <taxon>eudicotyledons</taxon>
        <taxon>Gunneridae</taxon>
        <taxon>Pentapetalae</taxon>
        <taxon>asterids</taxon>
        <taxon>campanulids</taxon>
        <taxon>Asterales</taxon>
        <taxon>Asteraceae</taxon>
        <taxon>Carduoideae</taxon>
        <taxon>Cardueae</taxon>
        <taxon>Centaureinae</taxon>
        <taxon>Centaurea</taxon>
    </lineage>
</organism>
<dbReference type="EMBL" id="JARYMX010000001">
    <property type="protein sequence ID" value="KAJ9565879.1"/>
    <property type="molecule type" value="Genomic_DNA"/>
</dbReference>
<reference evidence="2" key="1">
    <citation type="submission" date="2023-03" db="EMBL/GenBank/DDBJ databases">
        <title>Chromosome-scale reference genome and RAD-based genetic map of yellow starthistle (Centaurea solstitialis) reveal putative structural variation and QTLs associated with invader traits.</title>
        <authorList>
            <person name="Reatini B."/>
            <person name="Cang F.A."/>
            <person name="Jiang Q."/>
            <person name="Mckibben M.T.W."/>
            <person name="Barker M.S."/>
            <person name="Rieseberg L.H."/>
            <person name="Dlugosch K.M."/>
        </authorList>
    </citation>
    <scope>NUCLEOTIDE SEQUENCE</scope>
    <source>
        <strain evidence="2">CAN-66</strain>
        <tissue evidence="2">Leaf</tissue>
    </source>
</reference>
<dbReference type="Proteomes" id="UP001172457">
    <property type="component" value="Chromosome 1"/>
</dbReference>
<comment type="caution">
    <text evidence="2">The sequence shown here is derived from an EMBL/GenBank/DDBJ whole genome shotgun (WGS) entry which is preliminary data.</text>
</comment>
<accession>A0AA38WUM3</accession>
<feature type="chain" id="PRO_5041326716" evidence="1">
    <location>
        <begin position="24"/>
        <end position="112"/>
    </location>
</feature>